<keyword evidence="4" id="KW-1185">Reference proteome</keyword>
<evidence type="ECO:0000313" key="3">
    <source>
        <dbReference type="EMBL" id="MBP2193065.1"/>
    </source>
</evidence>
<dbReference type="InterPro" id="IPR045851">
    <property type="entry name" value="AMP-bd_C_sf"/>
</dbReference>
<dbReference type="RefSeq" id="WP_209896332.1">
    <property type="nucleotide sequence ID" value="NZ_JAGGMR010000001.1"/>
</dbReference>
<dbReference type="EMBL" id="JAGGMR010000001">
    <property type="protein sequence ID" value="MBP2193065.1"/>
    <property type="molecule type" value="Genomic_DNA"/>
</dbReference>
<feature type="domain" description="AMP-dependent synthetase/ligase" evidence="2">
    <location>
        <begin position="50"/>
        <end position="318"/>
    </location>
</feature>
<dbReference type="GO" id="GO:0016874">
    <property type="term" value="F:ligase activity"/>
    <property type="evidence" value="ECO:0007669"/>
    <property type="project" value="UniProtKB-KW"/>
</dbReference>
<dbReference type="Gene3D" id="3.40.50.12780">
    <property type="entry name" value="N-terminal domain of ligase-like"/>
    <property type="match status" value="1"/>
</dbReference>
<evidence type="ECO:0000259" key="2">
    <source>
        <dbReference type="Pfam" id="PF00501"/>
    </source>
</evidence>
<evidence type="ECO:0000313" key="4">
    <source>
        <dbReference type="Proteomes" id="UP001519325"/>
    </source>
</evidence>
<sequence>MLLYESVVAAMRRHPGTLVGAGPAARSFGDLLAEHSVKRKLLDEVLRSGGARILLATKNHPGYISSLLAVWRHGSLPILADPSSTPHDIDTLVQDCGIDAVITESAGTTPLDDRSWLHRTGFDGPRPETASDTEVCRLTSGSTRTPACIEFSAAAVLNAASTWSSAVGLTARDRILCFAGVYNGLAFNTTLIPGLLTGAAMVLPSTLPTGGAILRHIGASEPSILVAFPAAYERLAAYPVRDTDQTLRKALSGIRLRLSSAAALSDTVAAAVETLSGPVCDYYGIAETGPVTFDPEPRRGSHGRPLPGVTLRVAPRETDGIPVLHVRTESMGTKYLNYPGELERAVAADGCYISSDTGEFTAGRLRLTGRVRPGLNIGGRKFSIETVRDPIRAYPGVVDCHVTQLTTPSGRDCVGALVAAESALEVSALKTYLRARLAEFQVPEVVVVVPELPRGSTGKVRSAEVIDLLTAVFAPAEEAS</sequence>
<organism evidence="3 4">
    <name type="scientific">Nocardia goodfellowii</name>
    <dbReference type="NCBI Taxonomy" id="882446"/>
    <lineage>
        <taxon>Bacteria</taxon>
        <taxon>Bacillati</taxon>
        <taxon>Actinomycetota</taxon>
        <taxon>Actinomycetes</taxon>
        <taxon>Mycobacteriales</taxon>
        <taxon>Nocardiaceae</taxon>
        <taxon>Nocardia</taxon>
    </lineage>
</organism>
<comment type="caution">
    <text evidence="3">The sequence shown here is derived from an EMBL/GenBank/DDBJ whole genome shotgun (WGS) entry which is preliminary data.</text>
</comment>
<dbReference type="SUPFAM" id="SSF56801">
    <property type="entry name" value="Acetyl-CoA synthetase-like"/>
    <property type="match status" value="1"/>
</dbReference>
<dbReference type="PANTHER" id="PTHR43201:SF8">
    <property type="entry name" value="ACYL-COA SYNTHETASE FAMILY MEMBER 3"/>
    <property type="match status" value="1"/>
</dbReference>
<dbReference type="InterPro" id="IPR042099">
    <property type="entry name" value="ANL_N_sf"/>
</dbReference>
<dbReference type="Gene3D" id="3.30.300.30">
    <property type="match status" value="1"/>
</dbReference>
<gene>
    <name evidence="3" type="ORF">BJ987_005966</name>
</gene>
<name>A0ABS4QMY3_9NOCA</name>
<dbReference type="Pfam" id="PF00501">
    <property type="entry name" value="AMP-binding"/>
    <property type="match status" value="1"/>
</dbReference>
<evidence type="ECO:0000256" key="1">
    <source>
        <dbReference type="ARBA" id="ARBA00006432"/>
    </source>
</evidence>
<keyword evidence="3" id="KW-0436">Ligase</keyword>
<accession>A0ABS4QMY3</accession>
<dbReference type="PANTHER" id="PTHR43201">
    <property type="entry name" value="ACYL-COA SYNTHETASE"/>
    <property type="match status" value="1"/>
</dbReference>
<comment type="similarity">
    <text evidence="1">Belongs to the ATP-dependent AMP-binding enzyme family.</text>
</comment>
<protein>
    <submittedName>
        <fullName evidence="3">Acyl-coenzyme A synthetase/AMP-(Fatty) acid ligase</fullName>
    </submittedName>
</protein>
<reference evidence="3 4" key="1">
    <citation type="submission" date="2021-03" db="EMBL/GenBank/DDBJ databases">
        <title>Sequencing the genomes of 1000 actinobacteria strains.</title>
        <authorList>
            <person name="Klenk H.-P."/>
        </authorList>
    </citation>
    <scope>NUCLEOTIDE SEQUENCE [LARGE SCALE GENOMIC DNA]</scope>
    <source>
        <strain evidence="3 4">DSM 45516</strain>
    </source>
</reference>
<dbReference type="InterPro" id="IPR000873">
    <property type="entry name" value="AMP-dep_synth/lig_dom"/>
</dbReference>
<dbReference type="Proteomes" id="UP001519325">
    <property type="component" value="Unassembled WGS sequence"/>
</dbReference>
<proteinExistence type="inferred from homology"/>